<dbReference type="SUPFAM" id="SSF101738">
    <property type="entry name" value="SspB-like"/>
    <property type="match status" value="1"/>
</dbReference>
<organism evidence="2 3">
    <name type="scientific">Thermodesulfovibrio yellowstonii</name>
    <dbReference type="NCBI Taxonomy" id="28262"/>
    <lineage>
        <taxon>Bacteria</taxon>
        <taxon>Pseudomonadati</taxon>
        <taxon>Nitrospirota</taxon>
        <taxon>Thermodesulfovibrionia</taxon>
        <taxon>Thermodesulfovibrionales</taxon>
        <taxon>Thermodesulfovibrionaceae</taxon>
        <taxon>Thermodesulfovibrio</taxon>
    </lineage>
</organism>
<dbReference type="AlphaFoldDB" id="A0A9W6GI99"/>
<feature type="compositionally biased region" description="Basic and acidic residues" evidence="1">
    <location>
        <begin position="126"/>
        <end position="140"/>
    </location>
</feature>
<evidence type="ECO:0000256" key="1">
    <source>
        <dbReference type="SAM" id="MobiDB-lite"/>
    </source>
</evidence>
<reference evidence="2" key="1">
    <citation type="submission" date="2022-12" db="EMBL/GenBank/DDBJ databases">
        <title>Reference genome sequencing for broad-spectrum identification of bacterial and archaeal isolates by mass spectrometry.</title>
        <authorList>
            <person name="Sekiguchi Y."/>
            <person name="Tourlousse D.M."/>
        </authorList>
    </citation>
    <scope>NUCLEOTIDE SEQUENCE</scope>
    <source>
        <strain evidence="2">TSL-P1</strain>
    </source>
</reference>
<keyword evidence="3" id="KW-1185">Reference proteome</keyword>
<evidence type="ECO:0008006" key="4">
    <source>
        <dbReference type="Google" id="ProtNLM"/>
    </source>
</evidence>
<proteinExistence type="predicted"/>
<protein>
    <recommendedName>
        <fullName evidence="4">Stringent starvation protein B</fullName>
    </recommendedName>
</protein>
<sequence>MIEFTNELINRVNALKKYTFFEILEFAGRVFIIVDYDESVVIGKRGFLPEEKERGLVLVFNNRMKFNWNEDAITATLVFGNTPEKCYIPINAIAGVFSPDLRVQLAVPVFKSKIKDEGDSSTATQNDKENEKQKEKKDNVIDITKLRKKK</sequence>
<dbReference type="Pfam" id="PF04386">
    <property type="entry name" value="SspB"/>
    <property type="match status" value="1"/>
</dbReference>
<name>A0A9W6GI99_9BACT</name>
<dbReference type="InterPro" id="IPR007481">
    <property type="entry name" value="SspB"/>
</dbReference>
<dbReference type="EMBL" id="BSDX01000001">
    <property type="protein sequence ID" value="GLI54371.1"/>
    <property type="molecule type" value="Genomic_DNA"/>
</dbReference>
<evidence type="ECO:0000313" key="3">
    <source>
        <dbReference type="Proteomes" id="UP001144297"/>
    </source>
</evidence>
<evidence type="ECO:0000313" key="2">
    <source>
        <dbReference type="EMBL" id="GLI54371.1"/>
    </source>
</evidence>
<comment type="caution">
    <text evidence="2">The sequence shown here is derived from an EMBL/GenBank/DDBJ whole genome shotgun (WGS) entry which is preliminary data.</text>
</comment>
<dbReference type="Proteomes" id="UP001144297">
    <property type="component" value="Unassembled WGS sequence"/>
</dbReference>
<accession>A0A9W6GI99</accession>
<gene>
    <name evidence="2" type="ORF">TISLANDTSLP1_20640</name>
</gene>
<dbReference type="InterPro" id="IPR036760">
    <property type="entry name" value="SspB-like_sf"/>
</dbReference>
<feature type="region of interest" description="Disordered" evidence="1">
    <location>
        <begin position="116"/>
        <end position="150"/>
    </location>
</feature>